<keyword evidence="2" id="KW-0812">Transmembrane</keyword>
<protein>
    <submittedName>
        <fullName evidence="3">Tetratricopeptide repeat domain protein</fullName>
    </submittedName>
</protein>
<dbReference type="SMART" id="SM00028">
    <property type="entry name" value="TPR"/>
    <property type="match status" value="2"/>
</dbReference>
<keyword evidence="2" id="KW-1133">Transmembrane helix</keyword>
<feature type="transmembrane region" description="Helical" evidence="2">
    <location>
        <begin position="156"/>
        <end position="173"/>
    </location>
</feature>
<keyword evidence="4" id="KW-1185">Reference proteome</keyword>
<dbReference type="SUPFAM" id="SSF48452">
    <property type="entry name" value="TPR-like"/>
    <property type="match status" value="1"/>
</dbReference>
<keyword evidence="1" id="KW-0802">TPR repeat</keyword>
<dbReference type="RefSeq" id="WP_004156325.1">
    <property type="nucleotide sequence ID" value="NZ_AAWS01000027.1"/>
</dbReference>
<proteinExistence type="predicted"/>
<name>A1ZRA7_MICM2</name>
<accession>A1ZRA7</accession>
<dbReference type="InterPro" id="IPR019734">
    <property type="entry name" value="TPR_rpt"/>
</dbReference>
<comment type="caution">
    <text evidence="3">The sequence shown here is derived from an EMBL/GenBank/DDBJ whole genome shotgun (WGS) entry which is preliminary data.</text>
</comment>
<dbReference type="eggNOG" id="COG1704">
    <property type="taxonomic scope" value="Bacteria"/>
</dbReference>
<dbReference type="InterPro" id="IPR011990">
    <property type="entry name" value="TPR-like_helical_dom_sf"/>
</dbReference>
<sequence length="317" mass="35680">MMDNSDKMIEAYISKLFEVQQARENQPLTEQELKEVALGAGMTEADWQAAQEVADAHNARAEGFLTYQNWTEAIKEYEQTLRIRPHHPQPLAGIAYAFKQRWQAKQQPQDRENALAYARKCLQVSPENAQSHMIVSKLANEQSLPPRKRRLKTQKLLLIFGLIAFGVCAWILFQNEEMTPATQVPKPMTVSKNIDQTATKGLPDGLVVVPSAKGYLQVAEVKSTFKTLFGNRTSHHATCSFKNTGQNAITELKIAVTWYHKNGSAIVQNNFYVLKSGDLPLSAGATKEYVIKQSFPQGTSQEAYQYYRVKVARITSN</sequence>
<evidence type="ECO:0000256" key="1">
    <source>
        <dbReference type="PROSITE-ProRule" id="PRU00339"/>
    </source>
</evidence>
<keyword evidence="2" id="KW-0472">Membrane</keyword>
<dbReference type="AlphaFoldDB" id="A1ZRA7"/>
<organism evidence="3 4">
    <name type="scientific">Microscilla marina ATCC 23134</name>
    <dbReference type="NCBI Taxonomy" id="313606"/>
    <lineage>
        <taxon>Bacteria</taxon>
        <taxon>Pseudomonadati</taxon>
        <taxon>Bacteroidota</taxon>
        <taxon>Cytophagia</taxon>
        <taxon>Cytophagales</taxon>
        <taxon>Microscillaceae</taxon>
        <taxon>Microscilla</taxon>
    </lineage>
</organism>
<evidence type="ECO:0000256" key="2">
    <source>
        <dbReference type="SAM" id="Phobius"/>
    </source>
</evidence>
<reference evidence="3 4" key="1">
    <citation type="submission" date="2007-01" db="EMBL/GenBank/DDBJ databases">
        <authorList>
            <person name="Haygood M."/>
            <person name="Podell S."/>
            <person name="Anderson C."/>
            <person name="Hopkinson B."/>
            <person name="Roe K."/>
            <person name="Barbeau K."/>
            <person name="Gaasterland T."/>
            <person name="Ferriera S."/>
            <person name="Johnson J."/>
            <person name="Kravitz S."/>
            <person name="Beeson K."/>
            <person name="Sutton G."/>
            <person name="Rogers Y.-H."/>
            <person name="Friedman R."/>
            <person name="Frazier M."/>
            <person name="Venter J.C."/>
        </authorList>
    </citation>
    <scope>NUCLEOTIDE SEQUENCE [LARGE SCALE GENOMIC DNA]</scope>
    <source>
        <strain evidence="3 4">ATCC 23134</strain>
    </source>
</reference>
<dbReference type="OrthoDB" id="975826at2"/>
<feature type="repeat" description="TPR" evidence="1">
    <location>
        <begin position="54"/>
        <end position="87"/>
    </location>
</feature>
<dbReference type="PROSITE" id="PS50005">
    <property type="entry name" value="TPR"/>
    <property type="match status" value="1"/>
</dbReference>
<gene>
    <name evidence="3" type="ORF">M23134_04677</name>
</gene>
<dbReference type="Proteomes" id="UP000004095">
    <property type="component" value="Unassembled WGS sequence"/>
</dbReference>
<evidence type="ECO:0000313" key="4">
    <source>
        <dbReference type="Proteomes" id="UP000004095"/>
    </source>
</evidence>
<evidence type="ECO:0000313" key="3">
    <source>
        <dbReference type="EMBL" id="EAY26997.1"/>
    </source>
</evidence>
<dbReference type="EMBL" id="AAWS01000027">
    <property type="protein sequence ID" value="EAY26997.1"/>
    <property type="molecule type" value="Genomic_DNA"/>
</dbReference>
<dbReference type="Gene3D" id="1.25.40.10">
    <property type="entry name" value="Tetratricopeptide repeat domain"/>
    <property type="match status" value="1"/>
</dbReference>